<organism evidence="2 3">
    <name type="scientific">Spiroplasma helicoides</name>
    <dbReference type="NCBI Taxonomy" id="216938"/>
    <lineage>
        <taxon>Bacteria</taxon>
        <taxon>Bacillati</taxon>
        <taxon>Mycoplasmatota</taxon>
        <taxon>Mollicutes</taxon>
        <taxon>Entomoplasmatales</taxon>
        <taxon>Spiroplasmataceae</taxon>
        <taxon>Spiroplasma</taxon>
    </lineage>
</organism>
<dbReference type="AlphaFoldDB" id="A0A1B3SJG3"/>
<sequence length="540" mass="63371">MSGISLWIPILIAAICIFMFYTSGVTILELLKFNIKNPFASIAAGFFAFFTYISILTFPLQLISVLPYVFFVYYLWGLTIVYIIFCFIFTKYWLSLDWFWKHFLIFAIVVAVVGGSTYFQFINLADDNFARHKNMLSILSWLKDNQVSFFNNATLFKFLGFKPFQGWYTFQLAVTLLFNTQSYQFKDIIVPFTFILDIFLTSSIFIFMFDSFHKLQSARAYKKYSLMGVSLFIFTGTKTAFLLFGNSFWLGDTIFIYLIFYVMILGLRYTGIKYRERSNPIFIGTVLGGYISFSWDNSYQVLFIIYCLLFLVQRRYRQNFTKDILKLSLFPIIDLVFFNIILGYYIQTTLFLAILLLLFIVIYIMSKNYSNIIKFETFVDDKINWVTLILPVVFMGVSIAITLGSNQSLISAEDTYLNFLYDWTAVFSNVNLRFWITSSLAMFILAISFLWIFIRKKFNTSILTGMVDLLLINYLTFYNPIVVKFINLIYPMMLQSNGIIIIIQGAVLLNVIIYWLFNRSEDKKNISEIKIIRNYNWLKI</sequence>
<feature type="transmembrane region" description="Helical" evidence="1">
    <location>
        <begin position="498"/>
        <end position="517"/>
    </location>
</feature>
<keyword evidence="1" id="KW-0472">Membrane</keyword>
<feature type="transmembrane region" description="Helical" evidence="1">
    <location>
        <begin position="466"/>
        <end position="486"/>
    </location>
</feature>
<feature type="transmembrane region" description="Helical" evidence="1">
    <location>
        <begin position="385"/>
        <end position="412"/>
    </location>
</feature>
<feature type="transmembrane region" description="Helical" evidence="1">
    <location>
        <begin position="348"/>
        <end position="365"/>
    </location>
</feature>
<feature type="transmembrane region" description="Helical" evidence="1">
    <location>
        <begin position="301"/>
        <end position="317"/>
    </location>
</feature>
<dbReference type="Proteomes" id="UP000094378">
    <property type="component" value="Chromosome"/>
</dbReference>
<evidence type="ECO:0000313" key="2">
    <source>
        <dbReference type="EMBL" id="AOG60073.1"/>
    </source>
</evidence>
<keyword evidence="1" id="KW-0812">Transmembrane</keyword>
<feature type="transmembrane region" description="Helical" evidence="1">
    <location>
        <begin position="6"/>
        <end position="28"/>
    </location>
</feature>
<proteinExistence type="predicted"/>
<accession>A0A1B3SJG3</accession>
<keyword evidence="3" id="KW-1185">Reference proteome</keyword>
<gene>
    <name evidence="2" type="ORF">SHELI_v1c01180</name>
</gene>
<dbReference type="EMBL" id="CP017015">
    <property type="protein sequence ID" value="AOG60073.1"/>
    <property type="molecule type" value="Genomic_DNA"/>
</dbReference>
<dbReference type="KEGG" id="shj:SHELI_v1c01180"/>
<dbReference type="STRING" id="216938.SHELI_v1c01180"/>
<dbReference type="OrthoDB" id="387555at2"/>
<feature type="transmembrane region" description="Helical" evidence="1">
    <location>
        <begin position="188"/>
        <end position="212"/>
    </location>
</feature>
<dbReference type="RefSeq" id="WP_069115853.1">
    <property type="nucleotide sequence ID" value="NZ_CP017015.1"/>
</dbReference>
<feature type="transmembrane region" description="Helical" evidence="1">
    <location>
        <begin position="432"/>
        <end position="454"/>
    </location>
</feature>
<feature type="transmembrane region" description="Helical" evidence="1">
    <location>
        <begin position="68"/>
        <end position="90"/>
    </location>
</feature>
<evidence type="ECO:0000313" key="3">
    <source>
        <dbReference type="Proteomes" id="UP000094378"/>
    </source>
</evidence>
<dbReference type="PATRIC" id="fig|216938.3.peg.118"/>
<name>A0A1B3SJG3_9MOLU</name>
<feature type="transmembrane region" description="Helical" evidence="1">
    <location>
        <begin position="324"/>
        <end position="342"/>
    </location>
</feature>
<feature type="transmembrane region" description="Helical" evidence="1">
    <location>
        <begin position="40"/>
        <end position="62"/>
    </location>
</feature>
<reference evidence="2 3" key="1">
    <citation type="submission" date="2016-08" db="EMBL/GenBank/DDBJ databases">
        <title>Complete genome sequence of Spiroplasma helicoides TABS-2 (DSM 22551).</title>
        <authorList>
            <person name="Shen W.-Y."/>
            <person name="Lo W.-S."/>
            <person name="Lai Y.-C."/>
            <person name="Kuo C.-H."/>
        </authorList>
    </citation>
    <scope>NUCLEOTIDE SEQUENCE [LARGE SCALE GENOMIC DNA]</scope>
    <source>
        <strain evidence="2 3">TABS-2</strain>
    </source>
</reference>
<evidence type="ECO:0000256" key="1">
    <source>
        <dbReference type="SAM" id="Phobius"/>
    </source>
</evidence>
<feature type="transmembrane region" description="Helical" evidence="1">
    <location>
        <begin position="249"/>
        <end position="267"/>
    </location>
</feature>
<feature type="transmembrane region" description="Helical" evidence="1">
    <location>
        <begin position="224"/>
        <end position="243"/>
    </location>
</feature>
<protein>
    <submittedName>
        <fullName evidence="2">Uncharacterized protein</fullName>
    </submittedName>
</protein>
<keyword evidence="1" id="KW-1133">Transmembrane helix</keyword>
<feature type="transmembrane region" description="Helical" evidence="1">
    <location>
        <begin position="102"/>
        <end position="121"/>
    </location>
</feature>